<protein>
    <submittedName>
        <fullName evidence="1">Uncharacterized protein</fullName>
    </submittedName>
</protein>
<evidence type="ECO:0000313" key="1">
    <source>
        <dbReference type="EMBL" id="KAI0038866.1"/>
    </source>
</evidence>
<evidence type="ECO:0000313" key="2">
    <source>
        <dbReference type="Proteomes" id="UP000814033"/>
    </source>
</evidence>
<dbReference type="EMBL" id="MU276396">
    <property type="protein sequence ID" value="KAI0038866.1"/>
    <property type="molecule type" value="Genomic_DNA"/>
</dbReference>
<dbReference type="Proteomes" id="UP000814033">
    <property type="component" value="Unassembled WGS sequence"/>
</dbReference>
<name>A0ACB8R5M2_9AGAM</name>
<gene>
    <name evidence="1" type="ORF">FA95DRAFT_1567511</name>
</gene>
<keyword evidence="2" id="KW-1185">Reference proteome</keyword>
<reference evidence="1" key="2">
    <citation type="journal article" date="2022" name="New Phytol.">
        <title>Evolutionary transition to the ectomycorrhizal habit in the genomes of a hyperdiverse lineage of mushroom-forming fungi.</title>
        <authorList>
            <person name="Looney B."/>
            <person name="Miyauchi S."/>
            <person name="Morin E."/>
            <person name="Drula E."/>
            <person name="Courty P.E."/>
            <person name="Kohler A."/>
            <person name="Kuo A."/>
            <person name="LaButti K."/>
            <person name="Pangilinan J."/>
            <person name="Lipzen A."/>
            <person name="Riley R."/>
            <person name="Andreopoulos W."/>
            <person name="He G."/>
            <person name="Johnson J."/>
            <person name="Nolan M."/>
            <person name="Tritt A."/>
            <person name="Barry K.W."/>
            <person name="Grigoriev I.V."/>
            <person name="Nagy L.G."/>
            <person name="Hibbett D."/>
            <person name="Henrissat B."/>
            <person name="Matheny P.B."/>
            <person name="Labbe J."/>
            <person name="Martin F.M."/>
        </authorList>
    </citation>
    <scope>NUCLEOTIDE SEQUENCE</scope>
    <source>
        <strain evidence="1">FP105234-sp</strain>
    </source>
</reference>
<sequence length="90" mass="9666">MAPRRHHIGGSECSARHLRPSVAAAAAVTSSRDAAGRDRATASVNLVHGEGIVVQKHSTRGELEISQSVYTVELVYLSSTFLCQSQHLLQ</sequence>
<reference evidence="1" key="1">
    <citation type="submission" date="2021-02" db="EMBL/GenBank/DDBJ databases">
        <authorList>
            <consortium name="DOE Joint Genome Institute"/>
            <person name="Ahrendt S."/>
            <person name="Looney B.P."/>
            <person name="Miyauchi S."/>
            <person name="Morin E."/>
            <person name="Drula E."/>
            <person name="Courty P.E."/>
            <person name="Chicoki N."/>
            <person name="Fauchery L."/>
            <person name="Kohler A."/>
            <person name="Kuo A."/>
            <person name="Labutti K."/>
            <person name="Pangilinan J."/>
            <person name="Lipzen A."/>
            <person name="Riley R."/>
            <person name="Andreopoulos W."/>
            <person name="He G."/>
            <person name="Johnson J."/>
            <person name="Barry K.W."/>
            <person name="Grigoriev I.V."/>
            <person name="Nagy L."/>
            <person name="Hibbett D."/>
            <person name="Henrissat B."/>
            <person name="Matheny P.B."/>
            <person name="Labbe J."/>
            <person name="Martin F."/>
        </authorList>
    </citation>
    <scope>NUCLEOTIDE SEQUENCE</scope>
    <source>
        <strain evidence="1">FP105234-sp</strain>
    </source>
</reference>
<proteinExistence type="predicted"/>
<comment type="caution">
    <text evidence="1">The sequence shown here is derived from an EMBL/GenBank/DDBJ whole genome shotgun (WGS) entry which is preliminary data.</text>
</comment>
<organism evidence="1 2">
    <name type="scientific">Auriscalpium vulgare</name>
    <dbReference type="NCBI Taxonomy" id="40419"/>
    <lineage>
        <taxon>Eukaryota</taxon>
        <taxon>Fungi</taxon>
        <taxon>Dikarya</taxon>
        <taxon>Basidiomycota</taxon>
        <taxon>Agaricomycotina</taxon>
        <taxon>Agaricomycetes</taxon>
        <taxon>Russulales</taxon>
        <taxon>Auriscalpiaceae</taxon>
        <taxon>Auriscalpium</taxon>
    </lineage>
</organism>
<accession>A0ACB8R5M2</accession>